<dbReference type="InterPro" id="IPR000086">
    <property type="entry name" value="NUDIX_hydrolase_dom"/>
</dbReference>
<comment type="caution">
    <text evidence="3">The sequence shown here is derived from an EMBL/GenBank/DDBJ whole genome shotgun (WGS) entry which is preliminary data.</text>
</comment>
<dbReference type="Proteomes" id="UP000266426">
    <property type="component" value="Unassembled WGS sequence"/>
</dbReference>
<evidence type="ECO:0000313" key="3">
    <source>
        <dbReference type="EMBL" id="RJP57348.1"/>
    </source>
</evidence>
<name>A0A3A4R4Z5_9BACT</name>
<protein>
    <submittedName>
        <fullName evidence="3">NUDIX domain-containing protein</fullName>
    </submittedName>
</protein>
<dbReference type="PANTHER" id="PTHR10885:SF0">
    <property type="entry name" value="ISOPENTENYL-DIPHOSPHATE DELTA-ISOMERASE"/>
    <property type="match status" value="1"/>
</dbReference>
<evidence type="ECO:0000259" key="2">
    <source>
        <dbReference type="PROSITE" id="PS51462"/>
    </source>
</evidence>
<dbReference type="GO" id="GO:0016787">
    <property type="term" value="F:hydrolase activity"/>
    <property type="evidence" value="ECO:0007669"/>
    <property type="project" value="UniProtKB-KW"/>
</dbReference>
<dbReference type="PANTHER" id="PTHR10885">
    <property type="entry name" value="ISOPENTENYL-DIPHOSPHATE DELTA-ISOMERASE"/>
    <property type="match status" value="1"/>
</dbReference>
<organism evidence="3 4">
    <name type="scientific">Candidatus Auribacter fodinae</name>
    <dbReference type="NCBI Taxonomy" id="2093366"/>
    <lineage>
        <taxon>Bacteria</taxon>
        <taxon>Pseudomonadati</taxon>
        <taxon>Candidatus Auribacterota</taxon>
        <taxon>Candidatus Auribacteria</taxon>
        <taxon>Candidatus Auribacterales</taxon>
        <taxon>Candidatus Auribacteraceae</taxon>
        <taxon>Candidatus Auribacter</taxon>
    </lineage>
</organism>
<dbReference type="Pfam" id="PF00293">
    <property type="entry name" value="NUDIX"/>
    <property type="match status" value="1"/>
</dbReference>
<accession>A0A3A4R4Z5</accession>
<dbReference type="InterPro" id="IPR015797">
    <property type="entry name" value="NUDIX_hydrolase-like_dom_sf"/>
</dbReference>
<keyword evidence="1" id="KW-0378">Hydrolase</keyword>
<evidence type="ECO:0000313" key="4">
    <source>
        <dbReference type="Proteomes" id="UP000266426"/>
    </source>
</evidence>
<gene>
    <name evidence="3" type="ORF">C4541_10330</name>
</gene>
<dbReference type="EMBL" id="QZJZ01000082">
    <property type="protein sequence ID" value="RJP57348.1"/>
    <property type="molecule type" value="Genomic_DNA"/>
</dbReference>
<evidence type="ECO:0000256" key="1">
    <source>
        <dbReference type="ARBA" id="ARBA00022801"/>
    </source>
</evidence>
<dbReference type="SUPFAM" id="SSF55811">
    <property type="entry name" value="Nudix"/>
    <property type="match status" value="1"/>
</dbReference>
<reference evidence="3 4" key="1">
    <citation type="journal article" date="2017" name="ISME J.">
        <title>Energy and carbon metabolisms in a deep terrestrial subsurface fluid microbial community.</title>
        <authorList>
            <person name="Momper L."/>
            <person name="Jungbluth S.P."/>
            <person name="Lee M.D."/>
            <person name="Amend J.P."/>
        </authorList>
    </citation>
    <scope>NUCLEOTIDE SEQUENCE [LARGE SCALE GENOMIC DNA]</scope>
    <source>
        <strain evidence="3">SURF_26</strain>
    </source>
</reference>
<dbReference type="InterPro" id="IPR020084">
    <property type="entry name" value="NUDIX_hydrolase_CS"/>
</dbReference>
<sequence>MELFDVVDQNGNFLRQATRKECHGNPELIHQVAHILVFDADNSLWMQKRSPDKDIQPGKWDTSVGGHLMPGEHPVTGAVRETAEEIGITVSEDDLTFCYQYIMSNEIETELVHTYYFKLREGDSINFDSKEISEGRFWTAREIQKAVGTDIFTPNFEDEWRRFTIWRRDHDI</sequence>
<dbReference type="AlphaFoldDB" id="A0A3A4R4Z5"/>
<feature type="domain" description="Nudix hydrolase" evidence="2">
    <location>
        <begin position="28"/>
        <end position="169"/>
    </location>
</feature>
<proteinExistence type="predicted"/>
<dbReference type="PROSITE" id="PS51462">
    <property type="entry name" value="NUDIX"/>
    <property type="match status" value="1"/>
</dbReference>
<dbReference type="CDD" id="cd04692">
    <property type="entry name" value="NUDIX_Hydrolase"/>
    <property type="match status" value="1"/>
</dbReference>
<dbReference type="PROSITE" id="PS00893">
    <property type="entry name" value="NUDIX_BOX"/>
    <property type="match status" value="1"/>
</dbReference>
<dbReference type="Gene3D" id="3.90.79.10">
    <property type="entry name" value="Nucleoside Triphosphate Pyrophosphohydrolase"/>
    <property type="match status" value="1"/>
</dbReference>